<feature type="transmembrane region" description="Helical" evidence="2">
    <location>
        <begin position="272"/>
        <end position="291"/>
    </location>
</feature>
<gene>
    <name evidence="3" type="ORF">NEOCIP111885_03070</name>
</gene>
<evidence type="ECO:0000256" key="2">
    <source>
        <dbReference type="SAM" id="Phobius"/>
    </source>
</evidence>
<keyword evidence="2" id="KW-1133">Transmembrane helix</keyword>
<keyword evidence="2" id="KW-0472">Membrane</keyword>
<dbReference type="RefSeq" id="WP_230497566.1">
    <property type="nucleotide sequence ID" value="NZ_CAKJTG010000018.1"/>
</dbReference>
<sequence length="350" mass="39599">MLKKLMAFVFITTLIGSFFLKDVSANEAFQAEKFPYKEMQVQVMPEFDYPKDWSKEKPSLLVGYFGTFVNKSGSEYSGEITFPLPVDDPDFEMYLAAEFPEANKPEVQVEYRIDQEQKLIIWKPTKPIETDATYNYVIEYYANPIEVKDTKSFNYRFTPPANMEQLNIVFYAPINSKDFTMEPKATNESKSEYGEEIHHYQYLNAKKGAEVSYKASYVKKDNASSMSVISTMDPPNDENHQGTSGTTATEQVLKNSGGTSKASNRPFIDTTGAVIIGFSMIIMGVFIFLGFKGKKSVPSPKSPVSKEETKGSKNTKKVDSKSNEKKLLRSMLMTGEIDQQTYDEKIKKLG</sequence>
<dbReference type="EMBL" id="CAKJTG010000018">
    <property type="protein sequence ID" value="CAG9609328.1"/>
    <property type="molecule type" value="Genomic_DNA"/>
</dbReference>
<evidence type="ECO:0000313" key="3">
    <source>
        <dbReference type="EMBL" id="CAG9609328.1"/>
    </source>
</evidence>
<keyword evidence="2" id="KW-0812">Transmembrane</keyword>
<proteinExistence type="predicted"/>
<reference evidence="3" key="1">
    <citation type="submission" date="2021-10" db="EMBL/GenBank/DDBJ databases">
        <authorList>
            <person name="Criscuolo A."/>
        </authorList>
    </citation>
    <scope>NUCLEOTIDE SEQUENCE</scope>
    <source>
        <strain evidence="3">CIP111885</strain>
    </source>
</reference>
<keyword evidence="4" id="KW-1185">Reference proteome</keyword>
<organism evidence="3 4">
    <name type="scientific">Pseudoneobacillus rhizosphaerae</name>
    <dbReference type="NCBI Taxonomy" id="2880968"/>
    <lineage>
        <taxon>Bacteria</taxon>
        <taxon>Bacillati</taxon>
        <taxon>Bacillota</taxon>
        <taxon>Bacilli</taxon>
        <taxon>Bacillales</taxon>
        <taxon>Bacillaceae</taxon>
        <taxon>Pseudoneobacillus</taxon>
    </lineage>
</organism>
<accession>A0A9C7GBL0</accession>
<name>A0A9C7GBL0_9BACI</name>
<feature type="region of interest" description="Disordered" evidence="1">
    <location>
        <begin position="295"/>
        <end position="325"/>
    </location>
</feature>
<evidence type="ECO:0000256" key="1">
    <source>
        <dbReference type="SAM" id="MobiDB-lite"/>
    </source>
</evidence>
<comment type="caution">
    <text evidence="3">The sequence shown here is derived from an EMBL/GenBank/DDBJ whole genome shotgun (WGS) entry which is preliminary data.</text>
</comment>
<dbReference type="Proteomes" id="UP000789845">
    <property type="component" value="Unassembled WGS sequence"/>
</dbReference>
<dbReference type="AlphaFoldDB" id="A0A9C7GBL0"/>
<evidence type="ECO:0000313" key="4">
    <source>
        <dbReference type="Proteomes" id="UP000789845"/>
    </source>
</evidence>
<feature type="compositionally biased region" description="Basic and acidic residues" evidence="1">
    <location>
        <begin position="304"/>
        <end position="325"/>
    </location>
</feature>
<protein>
    <submittedName>
        <fullName evidence="3">Uncharacterized protein</fullName>
    </submittedName>
</protein>